<organism evidence="1 2">
    <name type="scientific">Dendrolimus kikuchii</name>
    <dbReference type="NCBI Taxonomy" id="765133"/>
    <lineage>
        <taxon>Eukaryota</taxon>
        <taxon>Metazoa</taxon>
        <taxon>Ecdysozoa</taxon>
        <taxon>Arthropoda</taxon>
        <taxon>Hexapoda</taxon>
        <taxon>Insecta</taxon>
        <taxon>Pterygota</taxon>
        <taxon>Neoptera</taxon>
        <taxon>Endopterygota</taxon>
        <taxon>Lepidoptera</taxon>
        <taxon>Glossata</taxon>
        <taxon>Ditrysia</taxon>
        <taxon>Bombycoidea</taxon>
        <taxon>Lasiocampidae</taxon>
        <taxon>Dendrolimus</taxon>
    </lineage>
</organism>
<protein>
    <submittedName>
        <fullName evidence="1">Uncharacterized protein</fullName>
    </submittedName>
</protein>
<proteinExistence type="predicted"/>
<comment type="caution">
    <text evidence="1">The sequence shown here is derived from an EMBL/GenBank/DDBJ whole genome shotgun (WGS) entry which is preliminary data.</text>
</comment>
<name>A0ACC1CJ69_9NEOP</name>
<reference evidence="1 2" key="1">
    <citation type="journal article" date="2021" name="Front. Genet.">
        <title>Chromosome-Level Genome Assembly Reveals Significant Gene Expansion in the Toll and IMD Signaling Pathways of Dendrolimus kikuchii.</title>
        <authorList>
            <person name="Zhou J."/>
            <person name="Wu P."/>
            <person name="Xiong Z."/>
            <person name="Liu N."/>
            <person name="Zhao N."/>
            <person name="Ji M."/>
            <person name="Qiu Y."/>
            <person name="Yang B."/>
        </authorList>
    </citation>
    <scope>NUCLEOTIDE SEQUENCE [LARGE SCALE GENOMIC DNA]</scope>
    <source>
        <strain evidence="1">Ann1</strain>
    </source>
</reference>
<dbReference type="EMBL" id="CM034410">
    <property type="protein sequence ID" value="KAJ0171537.1"/>
    <property type="molecule type" value="Genomic_DNA"/>
</dbReference>
<evidence type="ECO:0000313" key="1">
    <source>
        <dbReference type="EMBL" id="KAJ0171537.1"/>
    </source>
</evidence>
<sequence length="381" mass="42309">MLRYVGLAVLLSIVVQGKIENNDVTKESGDQDLEDSSEKIGPVVTQIYRHPYAASILKNNMYLCSAVVLNTYWLLAVTKCFDADITSTYVSHKHLGNYTARVGSSYNNKGGSLYKIRMLINNFDLKVSAVKMEAPMVFGARTHAVQLPNPDGEVSLGYLASMLAWTPTGHIRVVNAPIIDAAICENDTKLIPGHYICMGGVQDPDRHFCRQDNGGAVIQNDTLVAISTFHNVCAVYTKTHAFPRAASFVKWLDTVIWDEGNRPTTAEPTTKEPTLANATETTQTQSPYFADPSKFLLTLPFDPVNVPLEPAEDNSVIPRMSLYESYLQNLAKAKTSTTQDPNVVEEAKREWLQKYGRAAMMAQSQMYGAKKYGYCWLWTGK</sequence>
<keyword evidence="2" id="KW-1185">Reference proteome</keyword>
<accession>A0ACC1CJ69</accession>
<dbReference type="Proteomes" id="UP000824533">
    <property type="component" value="Linkage Group LG24"/>
</dbReference>
<gene>
    <name evidence="1" type="ORF">K1T71_013087</name>
</gene>
<evidence type="ECO:0000313" key="2">
    <source>
        <dbReference type="Proteomes" id="UP000824533"/>
    </source>
</evidence>